<comment type="catalytic activity">
    <reaction evidence="4">
        <text>5-methylsulfanyl-2,3-dioxopentyl phosphate + H2O = 1,2-dihydroxy-5-(methylsulfanyl)pent-1-en-3-one + phosphate</text>
        <dbReference type="Rhea" id="RHEA:21700"/>
        <dbReference type="ChEBI" id="CHEBI:15377"/>
        <dbReference type="ChEBI" id="CHEBI:43474"/>
        <dbReference type="ChEBI" id="CHEBI:49252"/>
        <dbReference type="ChEBI" id="CHEBI:58828"/>
        <dbReference type="EC" id="3.1.3.77"/>
    </reaction>
</comment>
<dbReference type="PRINTS" id="PR00413">
    <property type="entry name" value="HADHALOGNASE"/>
</dbReference>
<evidence type="ECO:0000256" key="2">
    <source>
        <dbReference type="ARBA" id="ARBA00022801"/>
    </source>
</evidence>
<keyword evidence="3 4" id="KW-0486">Methionine biosynthesis</keyword>
<keyword evidence="4" id="KW-0479">Metal-binding</keyword>
<evidence type="ECO:0000256" key="1">
    <source>
        <dbReference type="ARBA" id="ARBA00022605"/>
    </source>
</evidence>
<keyword evidence="1 4" id="KW-0028">Amino-acid biosynthesis</keyword>
<keyword evidence="6" id="KW-1185">Reference proteome</keyword>
<dbReference type="HAMAP" id="MF_01681">
    <property type="entry name" value="Salvage_MtnC"/>
    <property type="match status" value="1"/>
</dbReference>
<dbReference type="InterPro" id="IPR023943">
    <property type="entry name" value="Enolase-ppase_E1"/>
</dbReference>
<dbReference type="GO" id="GO:0043716">
    <property type="term" value="F:2-hydroxy-3-keto-5-methylthiopentenyl-1-phosphate phosphatase activity"/>
    <property type="evidence" value="ECO:0007669"/>
    <property type="project" value="UniProtKB-UniRule"/>
</dbReference>
<proteinExistence type="inferred from homology"/>
<keyword evidence="4" id="KW-0460">Magnesium</keyword>
<comment type="function">
    <text evidence="4">Bifunctional enzyme that catalyzes the enolization of 2,3-diketo-5-methylthiopentyl-1-phosphate (DK-MTP-1-P) into the intermediate 2-hydroxy-3-keto-5-methylthiopentenyl-1-phosphate (HK-MTPenyl-1-P), which is then dephosphorylated to form the acireductone 1,2-dihydroxy-3-keto-5-methylthiopentene (DHK-MTPene).</text>
</comment>
<dbReference type="Proteomes" id="UP000676649">
    <property type="component" value="Chromosome"/>
</dbReference>
<comment type="pathway">
    <text evidence="4">Amino-acid biosynthesis; L-methionine biosynthesis via salvage pathway; L-methionine from S-methyl-5-thio-alpha-D-ribose 1-phosphate: step 4/6.</text>
</comment>
<dbReference type="InterPro" id="IPR036412">
    <property type="entry name" value="HAD-like_sf"/>
</dbReference>
<reference evidence="5" key="1">
    <citation type="submission" date="2021-04" db="EMBL/GenBank/DDBJ databases">
        <title>Draft genome sequence data of methanotrophic Methylovulum sp. strain S1L and Methylomonas sp. strain S2AM isolated from boreal lake water columns.</title>
        <authorList>
            <person name="Rissanen A.J."/>
            <person name="Mangayil R."/>
            <person name="Svenning M.M."/>
            <person name="Khanongnuch R."/>
        </authorList>
    </citation>
    <scope>NUCLEOTIDE SEQUENCE</scope>
    <source>
        <strain evidence="5">S2AM</strain>
    </source>
</reference>
<dbReference type="SFLD" id="SFLDG01129">
    <property type="entry name" value="C1.5:_HAD__Beta-PGM__Phosphata"/>
    <property type="match status" value="1"/>
</dbReference>
<comment type="pathway">
    <text evidence="4">Amino-acid biosynthesis; L-methionine biosynthesis via salvage pathway; L-methionine from S-methyl-5-thio-alpha-D-ribose 1-phosphate: step 3/6.</text>
</comment>
<name>A0A975MP32_9GAMM</name>
<dbReference type="Gene3D" id="1.10.720.60">
    <property type="match status" value="1"/>
</dbReference>
<dbReference type="SFLD" id="SFLDG01133">
    <property type="entry name" value="C1.5.4:_Enolase-phosphatase_Li"/>
    <property type="match status" value="1"/>
</dbReference>
<dbReference type="GO" id="GO:0019509">
    <property type="term" value="P:L-methionine salvage from methylthioadenosine"/>
    <property type="evidence" value="ECO:0007669"/>
    <property type="project" value="UniProtKB-UniRule"/>
</dbReference>
<dbReference type="SFLD" id="SFLDF00044">
    <property type="entry name" value="enolase-phosphatase"/>
    <property type="match status" value="1"/>
</dbReference>
<dbReference type="NCBIfam" id="TIGR01691">
    <property type="entry name" value="enolase-ppase"/>
    <property type="match status" value="1"/>
</dbReference>
<dbReference type="GO" id="GO:0043874">
    <property type="term" value="F:acireductone synthase activity"/>
    <property type="evidence" value="ECO:0007669"/>
    <property type="project" value="UniProtKB-EC"/>
</dbReference>
<sequence length="224" mass="24889">MIKAIVTDIEGTTSSLSFVKDVLFPYARRHLPDFIRQYGAEPAVAELLADARGLIGSAVNDEQLIDQFIAWIDSDQKITPLKSLQGLIWAHGYSQGDFKGHIYADAAGQLQAFHAQGYRLYVYSSGSVYAQKLLFGHTEYGDLTPLFSGYFDTHIGAKQEIGSYQRIAEQLQLAPDEILFLSDILAELDAAAQAGFQTYWLVREQNAKLAGPHRQIGSFDQIQL</sequence>
<dbReference type="SUPFAM" id="SSF56784">
    <property type="entry name" value="HAD-like"/>
    <property type="match status" value="1"/>
</dbReference>
<dbReference type="KEGG" id="mpad:KEF85_16505"/>
<evidence type="ECO:0000256" key="4">
    <source>
        <dbReference type="HAMAP-Rule" id="MF_01681"/>
    </source>
</evidence>
<evidence type="ECO:0000313" key="6">
    <source>
        <dbReference type="Proteomes" id="UP000676649"/>
    </source>
</evidence>
<dbReference type="PANTHER" id="PTHR20371:SF1">
    <property type="entry name" value="ENOLASE-PHOSPHATASE E1"/>
    <property type="match status" value="1"/>
</dbReference>
<organism evidence="5 6">
    <name type="scientific">Methylomonas paludis</name>
    <dbReference type="NCBI Taxonomy" id="1173101"/>
    <lineage>
        <taxon>Bacteria</taxon>
        <taxon>Pseudomonadati</taxon>
        <taxon>Pseudomonadota</taxon>
        <taxon>Gammaproteobacteria</taxon>
        <taxon>Methylococcales</taxon>
        <taxon>Methylococcaceae</taxon>
        <taxon>Methylomonas</taxon>
    </lineage>
</organism>
<dbReference type="PANTHER" id="PTHR20371">
    <property type="entry name" value="ENOLASE-PHOSPHATASE E1"/>
    <property type="match status" value="1"/>
</dbReference>
<dbReference type="InterPro" id="IPR023214">
    <property type="entry name" value="HAD_sf"/>
</dbReference>
<dbReference type="Gene3D" id="3.40.50.1000">
    <property type="entry name" value="HAD superfamily/HAD-like"/>
    <property type="match status" value="1"/>
</dbReference>
<dbReference type="Pfam" id="PF00702">
    <property type="entry name" value="Hydrolase"/>
    <property type="match status" value="1"/>
</dbReference>
<dbReference type="AlphaFoldDB" id="A0A975MP32"/>
<dbReference type="EMBL" id="CP073754">
    <property type="protein sequence ID" value="QWF70884.1"/>
    <property type="molecule type" value="Genomic_DNA"/>
</dbReference>
<dbReference type="EC" id="3.1.3.77" evidence="4"/>
<comment type="subunit">
    <text evidence="4">Monomer.</text>
</comment>
<dbReference type="GO" id="GO:0000287">
    <property type="term" value="F:magnesium ion binding"/>
    <property type="evidence" value="ECO:0007669"/>
    <property type="project" value="UniProtKB-UniRule"/>
</dbReference>
<dbReference type="RefSeq" id="WP_215582373.1">
    <property type="nucleotide sequence ID" value="NZ_CP073754.1"/>
</dbReference>
<gene>
    <name evidence="4 5" type="primary">mtnC</name>
    <name evidence="5" type="ORF">KEF85_16505</name>
</gene>
<dbReference type="NCBIfam" id="TIGR01549">
    <property type="entry name" value="HAD-SF-IA-v1"/>
    <property type="match status" value="1"/>
</dbReference>
<comment type="similarity">
    <text evidence="4">Belongs to the HAD-like hydrolase superfamily. MasA/MtnC family.</text>
</comment>
<dbReference type="CDD" id="cd01629">
    <property type="entry name" value="HAD_EP"/>
    <property type="match status" value="1"/>
</dbReference>
<keyword evidence="2 4" id="KW-0378">Hydrolase</keyword>
<evidence type="ECO:0000256" key="3">
    <source>
        <dbReference type="ARBA" id="ARBA00023167"/>
    </source>
</evidence>
<evidence type="ECO:0000313" key="5">
    <source>
        <dbReference type="EMBL" id="QWF70884.1"/>
    </source>
</evidence>
<protein>
    <recommendedName>
        <fullName evidence="4">Enolase-phosphatase E1</fullName>
        <ecNumber evidence="4">3.1.3.77</ecNumber>
    </recommendedName>
    <alternativeName>
        <fullName evidence="4">2,3-diketo-5-methylthio-1-phosphopentane phosphatase</fullName>
    </alternativeName>
</protein>
<dbReference type="SFLD" id="SFLDS00003">
    <property type="entry name" value="Haloacid_Dehalogenase"/>
    <property type="match status" value="1"/>
</dbReference>
<dbReference type="GO" id="GO:0043715">
    <property type="term" value="F:2,3-diketo-5-methylthiopentyl-1-phosphate enolase activity"/>
    <property type="evidence" value="ECO:0007669"/>
    <property type="project" value="UniProtKB-UniRule"/>
</dbReference>
<dbReference type="InterPro" id="IPR006439">
    <property type="entry name" value="HAD-SF_hydro_IA"/>
</dbReference>
<accession>A0A975MP32</accession>
<comment type="cofactor">
    <cofactor evidence="4">
        <name>Mg(2+)</name>
        <dbReference type="ChEBI" id="CHEBI:18420"/>
    </cofactor>
    <text evidence="4">Binds 1 Mg(2+) ion per subunit.</text>
</comment>